<organism evidence="1 2">
    <name type="scientific">Carpediemonas membranifera</name>
    <dbReference type="NCBI Taxonomy" id="201153"/>
    <lineage>
        <taxon>Eukaryota</taxon>
        <taxon>Metamonada</taxon>
        <taxon>Carpediemonas-like organisms</taxon>
        <taxon>Carpediemonas</taxon>
    </lineage>
</organism>
<dbReference type="Gene3D" id="1.20.58.2050">
    <property type="match status" value="1"/>
</dbReference>
<evidence type="ECO:0000313" key="1">
    <source>
        <dbReference type="EMBL" id="KAG9392667.1"/>
    </source>
</evidence>
<dbReference type="EMBL" id="JAHDYR010000034">
    <property type="protein sequence ID" value="KAG9392667.1"/>
    <property type="molecule type" value="Genomic_DNA"/>
</dbReference>
<dbReference type="OrthoDB" id="10251744at2759"/>
<dbReference type="InterPro" id="IPR038437">
    <property type="entry name" value="GINS_Psf3_sf"/>
</dbReference>
<gene>
    <name evidence="1" type="ORF">J8273_5925</name>
</gene>
<accession>A0A8J6B9B6</accession>
<dbReference type="GO" id="GO:1902975">
    <property type="term" value="P:mitotic DNA replication initiation"/>
    <property type="evidence" value="ECO:0007669"/>
    <property type="project" value="TreeGrafter"/>
</dbReference>
<protein>
    <submittedName>
        <fullName evidence="1">GINS complex protein PSF3</fullName>
    </submittedName>
</protein>
<keyword evidence="2" id="KW-1185">Reference proteome</keyword>
<evidence type="ECO:0000313" key="2">
    <source>
        <dbReference type="Proteomes" id="UP000717585"/>
    </source>
</evidence>
<dbReference type="SUPFAM" id="SSF158573">
    <property type="entry name" value="GINS helical bundle-like"/>
    <property type="match status" value="1"/>
</dbReference>
<sequence>MRQPCDATGHIHDAQRYSNQDTQIKEGTSLFVPLFVAESIDADRLIPKEFRAVTNRRSQNANKVSRQDELVRAPEDADLSDRPQFYESYRQLARQMPQLSRADIVDFIDATFKRRIGGFTMKAMNNEYNANDDLVQRMTTGELRVFNKAAHSGRMLGYHTGRGKKAKTVKRAGGRSTRYTRTDTRNITGTLSKVLRAAARPDLQPLDVEDLERMFGTLRTLRDIKGACEGDPRSNDYRTANAYSTAIKRAGLVYFDQRLNTISALTWDGELVVQADSTLTAHPSVSSAIAAPEQEFVRTVWSARQALAEGWWDDAAGDDGVGDLAIEFDALFNNPYSASEQVDFAASAGTDAFVTDRTVEYTGINDSSCFLPDVSFGLREQEYRSASDLARPFLDCTARAVREVMCGNAVHDPEALVRVDAVDNAPVRDVMSLAFRRVCDLTGAEPQEVPLWVACDLAARGLVTVHPPGWFTEQALTALKAAEDGADTFAKVPRYIYELQRLLFAVRDSLAILPDDQQRILNALRVWLVRRKTKLSAAVMAVDVYRPQFVLSNIVPFEAAAIGGSLCDIRTQMFELLRAKHALDYPEVLQARVSQTHGPDGALFDLFAATFVPRREAPTLINEDGPGSLAPVFYAVAPDHEWDTSGDVSFDPNYDPFLVLQRAMAAESATEMLLPFIGAHALAEVHSLVAEVSQADGDDEGVVGGLDQAVLRADIARWRFVARQYAALRARKIEADPWTPYYVATACQAAGTAELLSPAEARYLTEVATAKSHAIDTARRVAGDILAPGESSGLSQREAAAKLARMLSQHVCVSLPPRIDDPDNPRPVLVSHKLLDRDVMGIDLVGPLSLAEDDRETEVGPSMVVVVRLGDVLAHVTRGELELV</sequence>
<dbReference type="InterPro" id="IPR036224">
    <property type="entry name" value="GINS_bundle-like_dom_sf"/>
</dbReference>
<dbReference type="PANTHER" id="PTHR22768:SF0">
    <property type="entry name" value="DNA REPLICATION COMPLEX GINS PROTEIN PSF3"/>
    <property type="match status" value="1"/>
</dbReference>
<dbReference type="GO" id="GO:0000811">
    <property type="term" value="C:GINS complex"/>
    <property type="evidence" value="ECO:0007669"/>
    <property type="project" value="TreeGrafter"/>
</dbReference>
<proteinExistence type="predicted"/>
<dbReference type="AlphaFoldDB" id="A0A8J6B9B6"/>
<name>A0A8J6B9B6_9EUKA</name>
<dbReference type="Proteomes" id="UP000717585">
    <property type="component" value="Unassembled WGS sequence"/>
</dbReference>
<reference evidence="1" key="1">
    <citation type="submission" date="2021-05" db="EMBL/GenBank/DDBJ databases">
        <title>A free-living protist that lacks canonical eukaryotic 1 DNA replication and segregation systems.</title>
        <authorList>
            <person name="Salas-Leiva D.E."/>
            <person name="Tromer E.C."/>
            <person name="Curtis B.A."/>
            <person name="Jerlstrom-Hultqvist J."/>
            <person name="Kolisko M."/>
            <person name="Yi Z."/>
            <person name="Salas-Leiva J.S."/>
            <person name="Gallot-Lavallee L."/>
            <person name="Kops G.J.P.L."/>
            <person name="Archibald J.M."/>
            <person name="Simpson A.G.B."/>
            <person name="Roger A.J."/>
        </authorList>
    </citation>
    <scope>NUCLEOTIDE SEQUENCE</scope>
    <source>
        <strain evidence="1">BICM</strain>
    </source>
</reference>
<dbReference type="InterPro" id="IPR010492">
    <property type="entry name" value="GINS_Psf3"/>
</dbReference>
<comment type="caution">
    <text evidence="1">The sequence shown here is derived from an EMBL/GenBank/DDBJ whole genome shotgun (WGS) entry which is preliminary data.</text>
</comment>
<dbReference type="PANTHER" id="PTHR22768">
    <property type="entry name" value="DNA REPLICATION COMPLEX GINS PROTEIN PSF3"/>
    <property type="match status" value="1"/>
</dbReference>
<dbReference type="Gene3D" id="1.20.58.1030">
    <property type="match status" value="1"/>
</dbReference>